<reference evidence="3 4" key="1">
    <citation type="submission" date="2020-08" db="EMBL/GenBank/DDBJ databases">
        <title>Genome sequencing of Purple Non-Sulfur Bacteria from various extreme environments.</title>
        <authorList>
            <person name="Mayer M."/>
        </authorList>
    </citation>
    <scope>NUCLEOTIDE SEQUENCE [LARGE SCALE GENOMIC DNA]</scope>
    <source>
        <strain evidence="3 4">2761</strain>
    </source>
</reference>
<comment type="similarity">
    <text evidence="1">Belongs to the UPF0751 family.</text>
</comment>
<keyword evidence="3" id="KW-0132">Cell division</keyword>
<evidence type="ECO:0000256" key="1">
    <source>
        <dbReference type="ARBA" id="ARBA00007189"/>
    </source>
</evidence>
<organism evidence="3 4">
    <name type="scientific">Rhodocyclus tenuis</name>
    <name type="common">Rhodospirillum tenue</name>
    <dbReference type="NCBI Taxonomy" id="1066"/>
    <lineage>
        <taxon>Bacteria</taxon>
        <taxon>Pseudomonadati</taxon>
        <taxon>Pseudomonadota</taxon>
        <taxon>Betaproteobacteria</taxon>
        <taxon>Rhodocyclales</taxon>
        <taxon>Rhodocyclaceae</taxon>
        <taxon>Rhodocyclus</taxon>
    </lineage>
</organism>
<dbReference type="Gene3D" id="1.20.5.1700">
    <property type="match status" value="1"/>
</dbReference>
<keyword evidence="3" id="KW-0131">Cell cycle</keyword>
<feature type="coiled-coil region" evidence="2">
    <location>
        <begin position="155"/>
        <end position="272"/>
    </location>
</feature>
<evidence type="ECO:0000256" key="2">
    <source>
        <dbReference type="SAM" id="Coils"/>
    </source>
</evidence>
<dbReference type="InterPro" id="IPR016772">
    <property type="entry name" value="UCP020408"/>
</dbReference>
<keyword evidence="4" id="KW-1185">Reference proteome</keyword>
<sequence>MPPPAIANRSSRRRKLWELEQQFHCPLIGVCFDVDHLRKLLSRHFHCPRELSDFKLHTSAVAACGERSQLAEVLQKDLEKRLQLSIGRFAGAKSSAALRELWRTAVLSGSELPGALWACWTHPACDRELSLDIYGEIHMIQHQVGGSTRADLGTLTALRAENQRLREQVETARGESELLRSEKVSATQTMSRQIAEQRAELAGKEASIESLRNEIDSLRQEIPELRDRQALARRVHESESRLASAGARNAELERQVAELEHQLRQALALRERAVPESDESDESALDATLRAGPADLGGKCVLCVGGRTAAIDNCRQLIEVRGGRFLHHDGGREESLHRIDAAVAAADLVICQAGCISHSAYWRVKEQCKRTGKRCLYIKTTGISGLSRLIDASAQETLVAEE</sequence>
<accession>A0A840G2U6</accession>
<proteinExistence type="inferred from homology"/>
<comment type="caution">
    <text evidence="3">The sequence shown here is derived from an EMBL/GenBank/DDBJ whole genome shotgun (WGS) entry which is preliminary data.</text>
</comment>
<keyword evidence="2" id="KW-0175">Coiled coil</keyword>
<evidence type="ECO:0000313" key="3">
    <source>
        <dbReference type="EMBL" id="MBB4248717.1"/>
    </source>
</evidence>
<dbReference type="RefSeq" id="WP_184415241.1">
    <property type="nucleotide sequence ID" value="NZ_JACIGE010000013.1"/>
</dbReference>
<protein>
    <submittedName>
        <fullName evidence="3">Cell division protein FtsB</fullName>
    </submittedName>
</protein>
<evidence type="ECO:0000313" key="4">
    <source>
        <dbReference type="Proteomes" id="UP000587070"/>
    </source>
</evidence>
<dbReference type="AlphaFoldDB" id="A0A840G2U6"/>
<dbReference type="Proteomes" id="UP000587070">
    <property type="component" value="Unassembled WGS sequence"/>
</dbReference>
<dbReference type="Pfam" id="PF10087">
    <property type="entry name" value="DUF2325"/>
    <property type="match status" value="1"/>
</dbReference>
<dbReference type="EMBL" id="JACIGE010000013">
    <property type="protein sequence ID" value="MBB4248717.1"/>
    <property type="molecule type" value="Genomic_DNA"/>
</dbReference>
<dbReference type="GO" id="GO:0051301">
    <property type="term" value="P:cell division"/>
    <property type="evidence" value="ECO:0007669"/>
    <property type="project" value="UniProtKB-KW"/>
</dbReference>
<name>A0A840G2U6_RHOTE</name>
<gene>
    <name evidence="3" type="ORF">GGD90_003117</name>
</gene>